<reference evidence="2 3" key="1">
    <citation type="submission" date="2018-09" db="EMBL/GenBank/DDBJ databases">
        <title>Genomic investigation of the strawberry pathogen Phytophthora fragariae indicates pathogenicity is determined by transcriptional variation in three key races.</title>
        <authorList>
            <person name="Adams T.M."/>
            <person name="Armitage A.D."/>
            <person name="Sobczyk M.K."/>
            <person name="Bates H.J."/>
            <person name="Dunwell J.M."/>
            <person name="Nellist C.F."/>
            <person name="Harrison R.J."/>
        </authorList>
    </citation>
    <scope>NUCLEOTIDE SEQUENCE [LARGE SCALE GENOMIC DNA]</scope>
    <source>
        <strain evidence="2 3">SCRP324</strain>
    </source>
</reference>
<evidence type="ECO:0000256" key="1">
    <source>
        <dbReference type="SAM" id="MobiDB-lite"/>
    </source>
</evidence>
<dbReference type="AlphaFoldDB" id="A0A6A3GQM3"/>
<comment type="caution">
    <text evidence="2">The sequence shown here is derived from an EMBL/GenBank/DDBJ whole genome shotgun (WGS) entry which is preliminary data.</text>
</comment>
<name>A0A6A3GQM3_9STRA</name>
<dbReference type="Proteomes" id="UP000435112">
    <property type="component" value="Unassembled WGS sequence"/>
</dbReference>
<protein>
    <submittedName>
        <fullName evidence="2">Uncharacterized protein</fullName>
    </submittedName>
</protein>
<dbReference type="OrthoDB" id="10507299at2759"/>
<evidence type="ECO:0000313" key="2">
    <source>
        <dbReference type="EMBL" id="KAE8958906.1"/>
    </source>
</evidence>
<feature type="region of interest" description="Disordered" evidence="1">
    <location>
        <begin position="1"/>
        <end position="63"/>
    </location>
</feature>
<feature type="compositionally biased region" description="Basic and acidic residues" evidence="1">
    <location>
        <begin position="27"/>
        <end position="42"/>
    </location>
</feature>
<sequence length="121" mass="12642">MPMVNSTADVDGTAQISTAERDEQDGGEQHGRGDETTEELDKAGATGIVEANDTAEVKDPAKVKATVKENDTSAENDMAGVNGSTVVSSTAETTVEERRACGERKLASIFGLSTCVLYLST</sequence>
<gene>
    <name evidence="2" type="ORF">PR002_g30722</name>
</gene>
<proteinExistence type="predicted"/>
<evidence type="ECO:0000313" key="3">
    <source>
        <dbReference type="Proteomes" id="UP000435112"/>
    </source>
</evidence>
<accession>A0A6A3GQM3</accession>
<feature type="compositionally biased region" description="Polar residues" evidence="1">
    <location>
        <begin position="1"/>
        <end position="18"/>
    </location>
</feature>
<dbReference type="EMBL" id="QXFU01007248">
    <property type="protein sequence ID" value="KAE8958906.1"/>
    <property type="molecule type" value="Genomic_DNA"/>
</dbReference>
<organism evidence="2 3">
    <name type="scientific">Phytophthora rubi</name>
    <dbReference type="NCBI Taxonomy" id="129364"/>
    <lineage>
        <taxon>Eukaryota</taxon>
        <taxon>Sar</taxon>
        <taxon>Stramenopiles</taxon>
        <taxon>Oomycota</taxon>
        <taxon>Peronosporomycetes</taxon>
        <taxon>Peronosporales</taxon>
        <taxon>Peronosporaceae</taxon>
        <taxon>Phytophthora</taxon>
    </lineage>
</organism>